<comment type="caution">
    <text evidence="2">The sequence shown here is derived from an EMBL/GenBank/DDBJ whole genome shotgun (WGS) entry which is preliminary data.</text>
</comment>
<dbReference type="Gramene" id="TraesSYM3B03G01582400.1">
    <property type="protein sequence ID" value="TraesSYM3B03G01582400.1.CDS1"/>
    <property type="gene ID" value="TraesSYM3B03G01582400"/>
</dbReference>
<keyword evidence="1" id="KW-0472">Membrane</keyword>
<dbReference type="Pfam" id="PF03140">
    <property type="entry name" value="DUF247"/>
    <property type="match status" value="1"/>
</dbReference>
<dbReference type="PANTHER" id="PTHR31549">
    <property type="entry name" value="PROTEIN, PUTATIVE (DUF247)-RELATED-RELATED"/>
    <property type="match status" value="1"/>
</dbReference>
<evidence type="ECO:0000313" key="2">
    <source>
        <dbReference type="EMBL" id="CDJ26318.1"/>
    </source>
</evidence>
<dbReference type="Gramene" id="TraesPARA_EIv1.0_1031040.1">
    <property type="protein sequence ID" value="TraesPARA_EIv1.0_1031040.1.CDS1"/>
    <property type="gene ID" value="TraesPARA_EIv1.0_1031040"/>
</dbReference>
<organism evidence="2">
    <name type="scientific">Triticum aestivum</name>
    <name type="common">Wheat</name>
    <dbReference type="NCBI Taxonomy" id="4565"/>
    <lineage>
        <taxon>Eukaryota</taxon>
        <taxon>Viridiplantae</taxon>
        <taxon>Streptophyta</taxon>
        <taxon>Embryophyta</taxon>
        <taxon>Tracheophyta</taxon>
        <taxon>Spermatophyta</taxon>
        <taxon>Magnoliopsida</taxon>
        <taxon>Liliopsida</taxon>
        <taxon>Poales</taxon>
        <taxon>Poaceae</taxon>
        <taxon>BOP clade</taxon>
        <taxon>Pooideae</taxon>
        <taxon>Triticodae</taxon>
        <taxon>Triticeae</taxon>
        <taxon>Triticinae</taxon>
        <taxon>Triticum</taxon>
    </lineage>
</organism>
<gene>
    <name evidence="2" type="ORF">TRAES_3BF037800050CFD_c1</name>
</gene>
<dbReference type="Gramene" id="TraesJUL3B03G01571660.1">
    <property type="protein sequence ID" value="TraesJUL3B03G01571660.1.CDS1"/>
    <property type="gene ID" value="TraesJUL3B03G01571660"/>
</dbReference>
<dbReference type="Gramene" id="TraesLDM3B03G01559990.1">
    <property type="protein sequence ID" value="TraesLDM3B03G01559990.1.CDS1"/>
    <property type="gene ID" value="TraesLDM3B03G01559990"/>
</dbReference>
<protein>
    <submittedName>
        <fullName evidence="2">(bread wheat) hypothetical protein</fullName>
    </submittedName>
</protein>
<reference evidence="2" key="1">
    <citation type="journal article" date="2014" name="Science">
        <title>Structural and functional partitioning of bread wheat chromosome 3B.</title>
        <authorList>
            <person name="Choulet F."/>
            <person name="Alberti A."/>
            <person name="Theil S."/>
            <person name="Glover N."/>
            <person name="Barbe V."/>
            <person name="Daron J."/>
            <person name="Pingault L."/>
            <person name="Sourdille P."/>
            <person name="Couloux A."/>
            <person name="Paux E."/>
            <person name="Leroy P."/>
            <person name="Mangenot S."/>
            <person name="Guilhot N."/>
            <person name="Le Gouis J."/>
            <person name="Balfourier F."/>
            <person name="Alaux M."/>
            <person name="Jamilloux V."/>
            <person name="Poulain J."/>
            <person name="Durand C."/>
            <person name="Bellec A."/>
            <person name="Gaspin C."/>
            <person name="Safar J."/>
            <person name="Dolezel J."/>
            <person name="Rogers J."/>
            <person name="Vandepoele K."/>
            <person name="Aury J.M."/>
            <person name="Mayer K."/>
            <person name="Berges H."/>
            <person name="Quesneville H."/>
            <person name="Wincker P."/>
            <person name="Feuillet C."/>
        </authorList>
    </citation>
    <scope>NUCLEOTIDE SEQUENCE [LARGE SCALE GENOMIC DNA]</scope>
</reference>
<sequence>MAIEDHPPEPTRIPAEEWKQTANEFTSCVWESKFHRFPASLRDLGERYIEPMVVAIGPYHHGIPKLEEMEKLKMVAAHCFIEDSGHSPEEIYGAVSAVAGMARGLYVGDEVAGMDAHKFTTMMLLDACFLLQYVRVMAADSQHTVDPSLQRALICNRVCIENDIMLLENQIPWSVVDILNGLSGAPAPVDKFISIMGSMFQIGQRGSVGIGSFLTLLSTGCNPPHLLALFRMEKVGPVHRSYVELPSTLPFTIRATDLARMSIRIKPCMTPYFCDMGIWIAKIFSYLFLPPLFLDETRACWLVNMAALEVCTASNDREDIRKLHTAVCSYLALLAMLMNREEDVEELHKKQILQANLTDKETLDFFKNLVKRLDGGPVYNSIVAEIQQYKETTSWIKVYGFIQDNTKIILTMLPIIGFLAGILRTLLSLNSRQQYN</sequence>
<feature type="transmembrane region" description="Helical" evidence="1">
    <location>
        <begin position="408"/>
        <end position="427"/>
    </location>
</feature>
<dbReference type="PANTHER" id="PTHR31549:SF153">
    <property type="match status" value="1"/>
</dbReference>
<dbReference type="AlphaFoldDB" id="A0A7G2IH43"/>
<dbReference type="Gramene" id="TraesARI3B03G01582760.1">
    <property type="protein sequence ID" value="TraesARI3B03G01582760.1.CDS1"/>
    <property type="gene ID" value="TraesARI3B03G01582760"/>
</dbReference>
<keyword evidence="1" id="KW-1133">Transmembrane helix</keyword>
<name>A0A7G2IH43_WHEAT</name>
<accession>A0A7G2IH43</accession>
<dbReference type="Gramene" id="TraesJAG3B03G01567860.1">
    <property type="protein sequence ID" value="TraesJAG3B03G01567860.1.CDS1"/>
    <property type="gene ID" value="TraesJAG3B03G01567860"/>
</dbReference>
<keyword evidence="1" id="KW-0812">Transmembrane</keyword>
<evidence type="ECO:0000256" key="1">
    <source>
        <dbReference type="SAM" id="Phobius"/>
    </source>
</evidence>
<dbReference type="Gramene" id="TraesSTA3B03G01551920.1">
    <property type="protein sequence ID" value="TraesSTA3B03G01551920.1.CDS1"/>
    <property type="gene ID" value="TraesSTA3B03G01551920"/>
</dbReference>
<proteinExistence type="predicted"/>
<dbReference type="EMBL" id="CBUC010000050">
    <property type="protein sequence ID" value="CDJ26318.1"/>
    <property type="molecule type" value="Genomic_DNA"/>
</dbReference>
<dbReference type="InterPro" id="IPR004158">
    <property type="entry name" value="DUF247_pln"/>
</dbReference>
<dbReference type="Gramene" id="TraesNOR3B03G01581200.1">
    <property type="protein sequence ID" value="TraesNOR3B03G01581200.1.CDS1"/>
    <property type="gene ID" value="TraesNOR3B03G01581200"/>
</dbReference>